<reference evidence="1 2" key="1">
    <citation type="submission" date="2018-06" db="EMBL/GenBank/DDBJ databases">
        <title>The genome of Pseudomonas putida NX-1, a lignin degrader.</title>
        <authorList>
            <person name="Xu Z."/>
        </authorList>
    </citation>
    <scope>NUCLEOTIDE SEQUENCE [LARGE SCALE GENOMIC DNA]</scope>
    <source>
        <strain evidence="1 2">NX-1</strain>
    </source>
</reference>
<evidence type="ECO:0000313" key="1">
    <source>
        <dbReference type="EMBL" id="AXA26157.1"/>
    </source>
</evidence>
<gene>
    <name evidence="1" type="ORF">C1S65_19340</name>
</gene>
<accession>A0AAD0L820</accession>
<name>A0AAD0L820_PSEPU</name>
<organism evidence="1 2">
    <name type="scientific">Pseudomonas putida</name>
    <name type="common">Arthrobacter siderocapsulatus</name>
    <dbReference type="NCBI Taxonomy" id="303"/>
    <lineage>
        <taxon>Bacteria</taxon>
        <taxon>Pseudomonadati</taxon>
        <taxon>Pseudomonadota</taxon>
        <taxon>Gammaproteobacteria</taxon>
        <taxon>Pseudomonadales</taxon>
        <taxon>Pseudomonadaceae</taxon>
        <taxon>Pseudomonas</taxon>
    </lineage>
</organism>
<dbReference type="InterPro" id="IPR014710">
    <property type="entry name" value="RmlC-like_jellyroll"/>
</dbReference>
<evidence type="ECO:0000313" key="2">
    <source>
        <dbReference type="Proteomes" id="UP000251617"/>
    </source>
</evidence>
<proteinExistence type="predicted"/>
<dbReference type="EMBL" id="CP030750">
    <property type="protein sequence ID" value="AXA26157.1"/>
    <property type="molecule type" value="Genomic_DNA"/>
</dbReference>
<dbReference type="RefSeq" id="WP_112898905.1">
    <property type="nucleotide sequence ID" value="NZ_CP030750.1"/>
</dbReference>
<dbReference type="Pfam" id="PF03079">
    <property type="entry name" value="ARD"/>
    <property type="match status" value="1"/>
</dbReference>
<dbReference type="GO" id="GO:0010309">
    <property type="term" value="F:acireductone dioxygenase [iron(II)-requiring] activity"/>
    <property type="evidence" value="ECO:0007669"/>
    <property type="project" value="InterPro"/>
</dbReference>
<dbReference type="InterPro" id="IPR011051">
    <property type="entry name" value="RmlC_Cupin_sf"/>
</dbReference>
<dbReference type="AlphaFoldDB" id="A0AAD0L820"/>
<sequence>MSILSVFHSSSPQLANKVLTHHEDIAATLAEQGVQFARHDHGLRIRPGSAEAQVREEAGGLIDILMTTHGCQTLMLLNRDGDQPTEVDLRDEHVHDAVEVFAMVSGRGQISLRLGEQVFALLCEKGDVLVVPAQTRRWIDLGDTPFCLAVRLFGNEQGIRMTGDEQARQFAGMSEL</sequence>
<dbReference type="Proteomes" id="UP000251617">
    <property type="component" value="Chromosome"/>
</dbReference>
<dbReference type="Gene3D" id="2.60.120.10">
    <property type="entry name" value="Jelly Rolls"/>
    <property type="match status" value="1"/>
</dbReference>
<protein>
    <submittedName>
        <fullName evidence="1">Oxidase</fullName>
    </submittedName>
</protein>
<dbReference type="SUPFAM" id="SSF51182">
    <property type="entry name" value="RmlC-like cupins"/>
    <property type="match status" value="1"/>
</dbReference>
<dbReference type="InterPro" id="IPR004313">
    <property type="entry name" value="ARD"/>
</dbReference>